<dbReference type="InterPro" id="IPR010985">
    <property type="entry name" value="Ribbon_hlx_hlx"/>
</dbReference>
<evidence type="ECO:0000256" key="1">
    <source>
        <dbReference type="ARBA" id="ARBA00008580"/>
    </source>
</evidence>
<dbReference type="NCBIfam" id="TIGR02606">
    <property type="entry name" value="antidote_CC2985"/>
    <property type="match status" value="1"/>
</dbReference>
<dbReference type="PANTHER" id="PTHR36582:SF2">
    <property type="entry name" value="ANTITOXIN PARD"/>
    <property type="match status" value="1"/>
</dbReference>
<reference evidence="3 4" key="1">
    <citation type="submission" date="2013-12" db="EMBL/GenBank/DDBJ databases">
        <title>Complete genome sequence of Rhizobium etli bv. mimosae IE4771.</title>
        <authorList>
            <person name="Bustos P."/>
            <person name="Santamaria R.I."/>
            <person name="Lozano L."/>
            <person name="Ormeno-Orrillo E."/>
            <person name="Rogel M.A."/>
            <person name="Romero D."/>
            <person name="Cevallos M.A."/>
            <person name="Martinez-Romero E."/>
            <person name="Gonzalez V."/>
        </authorList>
    </citation>
    <scope>NUCLEOTIDE SEQUENCE [LARGE SCALE GENOMIC DNA]</scope>
    <source>
        <strain evidence="3 4">IE4771</strain>
        <plasmid evidence="4">Plasmid pRetIE4771e</plasmid>
    </source>
</reference>
<dbReference type="OrthoDB" id="291307at2"/>
<gene>
    <name evidence="3" type="ORF">IE4771_PE00065</name>
</gene>
<evidence type="ECO:0000313" key="4">
    <source>
        <dbReference type="Proteomes" id="UP000027180"/>
    </source>
</evidence>
<dbReference type="GO" id="GO:0006355">
    <property type="term" value="P:regulation of DNA-templated transcription"/>
    <property type="evidence" value="ECO:0007669"/>
    <property type="project" value="InterPro"/>
</dbReference>
<proteinExistence type="inferred from homology"/>
<keyword evidence="2" id="KW-1277">Toxin-antitoxin system</keyword>
<dbReference type="InterPro" id="IPR022789">
    <property type="entry name" value="ParD"/>
</dbReference>
<keyword evidence="3" id="KW-0614">Plasmid</keyword>
<dbReference type="AlphaFoldDB" id="A0A060II66"/>
<dbReference type="KEGG" id="rei:IE4771_PE00065"/>
<accession>A0A060II66</accession>
<protein>
    <submittedName>
        <fullName evidence="3">Addiction module antidote protein</fullName>
    </submittedName>
</protein>
<dbReference type="Proteomes" id="UP000027180">
    <property type="component" value="Plasmid pRetIE4771e"/>
</dbReference>
<evidence type="ECO:0000313" key="3">
    <source>
        <dbReference type="EMBL" id="AIC31291.1"/>
    </source>
</evidence>
<dbReference type="RefSeq" id="WP_040142585.1">
    <property type="nucleotide sequence ID" value="NZ_CP006991.1"/>
</dbReference>
<organism evidence="3 4">
    <name type="scientific">Rhizobium etli bv. mimosae str. IE4771</name>
    <dbReference type="NCBI Taxonomy" id="1432050"/>
    <lineage>
        <taxon>Bacteria</taxon>
        <taxon>Pseudomonadati</taxon>
        <taxon>Pseudomonadota</taxon>
        <taxon>Alphaproteobacteria</taxon>
        <taxon>Hyphomicrobiales</taxon>
        <taxon>Rhizobiaceae</taxon>
        <taxon>Rhizobium/Agrobacterium group</taxon>
        <taxon>Rhizobium</taxon>
    </lineage>
</organism>
<sequence>MKPSGQMTVSLTGELEQFVRDQVRTGAFASSSEYIRDLVRERYNQQRDRAEKLKALDEALARGIADAEAGRTMPLDVAFKRLREELGLLDQSAGK</sequence>
<dbReference type="Pfam" id="PF03693">
    <property type="entry name" value="ParD_antitoxin"/>
    <property type="match status" value="1"/>
</dbReference>
<dbReference type="CDD" id="cd22231">
    <property type="entry name" value="RHH_NikR_HicB-like"/>
    <property type="match status" value="1"/>
</dbReference>
<comment type="similarity">
    <text evidence="1">Belongs to the ParD antitoxin family.</text>
</comment>
<dbReference type="Gene3D" id="6.10.10.120">
    <property type="entry name" value="Antitoxin ParD1-like"/>
    <property type="match status" value="1"/>
</dbReference>
<geneLocation type="plasmid" evidence="3 4">
    <name>pRetIE4771e</name>
</geneLocation>
<dbReference type="SUPFAM" id="SSF47598">
    <property type="entry name" value="Ribbon-helix-helix"/>
    <property type="match status" value="1"/>
</dbReference>
<dbReference type="PANTHER" id="PTHR36582">
    <property type="entry name" value="ANTITOXIN PARD"/>
    <property type="match status" value="1"/>
</dbReference>
<name>A0A060II66_RHIET</name>
<dbReference type="InterPro" id="IPR038296">
    <property type="entry name" value="ParD_sf"/>
</dbReference>
<dbReference type="EMBL" id="CP006991">
    <property type="protein sequence ID" value="AIC31291.1"/>
    <property type="molecule type" value="Genomic_DNA"/>
</dbReference>
<evidence type="ECO:0000256" key="2">
    <source>
        <dbReference type="ARBA" id="ARBA00022649"/>
    </source>
</evidence>
<dbReference type="HOGENOM" id="CLU_144805_6_2_5"/>